<dbReference type="Gene3D" id="3.40.50.300">
    <property type="entry name" value="P-loop containing nucleotide triphosphate hydrolases"/>
    <property type="match status" value="1"/>
</dbReference>
<dbReference type="PANTHER" id="PTHR23073">
    <property type="entry name" value="26S PROTEASOME REGULATORY SUBUNIT"/>
    <property type="match status" value="1"/>
</dbReference>
<evidence type="ECO:0000256" key="2">
    <source>
        <dbReference type="ARBA" id="ARBA00022741"/>
    </source>
</evidence>
<dbReference type="EMBL" id="JAVDQH010000014">
    <property type="protein sequence ID" value="MDR6245424.1"/>
    <property type="molecule type" value="Genomic_DNA"/>
</dbReference>
<dbReference type="InterPro" id="IPR003959">
    <property type="entry name" value="ATPase_AAA_core"/>
</dbReference>
<feature type="domain" description="AAA+ ATPase" evidence="4">
    <location>
        <begin position="65"/>
        <end position="197"/>
    </location>
</feature>
<evidence type="ECO:0000256" key="1">
    <source>
        <dbReference type="ARBA" id="ARBA00006914"/>
    </source>
</evidence>
<reference evidence="5 6" key="1">
    <citation type="submission" date="2023-07" db="EMBL/GenBank/DDBJ databases">
        <title>Genomic Encyclopedia of Type Strains, Phase IV (KMG-IV): sequencing the most valuable type-strain genomes for metagenomic binning, comparative biology and taxonomic classification.</title>
        <authorList>
            <person name="Goeker M."/>
        </authorList>
    </citation>
    <scope>NUCLEOTIDE SEQUENCE [LARGE SCALE GENOMIC DNA]</scope>
    <source>
        <strain evidence="5 6">DSM 22170</strain>
    </source>
</reference>
<dbReference type="Proteomes" id="UP001185028">
    <property type="component" value="Unassembled WGS sequence"/>
</dbReference>
<dbReference type="Pfam" id="PF00004">
    <property type="entry name" value="AAA"/>
    <property type="match status" value="1"/>
</dbReference>
<evidence type="ECO:0000313" key="6">
    <source>
        <dbReference type="Proteomes" id="UP001185028"/>
    </source>
</evidence>
<name>A0ABU1J1P1_9BACL</name>
<dbReference type="InterPro" id="IPR050221">
    <property type="entry name" value="26S_Proteasome_ATPase"/>
</dbReference>
<accession>A0ABU1J1P1</accession>
<keyword evidence="2" id="KW-0547">Nucleotide-binding</keyword>
<dbReference type="InterPro" id="IPR003593">
    <property type="entry name" value="AAA+_ATPase"/>
</dbReference>
<dbReference type="SMART" id="SM00382">
    <property type="entry name" value="AAA"/>
    <property type="match status" value="1"/>
</dbReference>
<dbReference type="InterPro" id="IPR027417">
    <property type="entry name" value="P-loop_NTPase"/>
</dbReference>
<gene>
    <name evidence="5" type="ORF">JOC58_003337</name>
</gene>
<comment type="caution">
    <text evidence="5">The sequence shown here is derived from an EMBL/GenBank/DDBJ whole genome shotgun (WGS) entry which is preliminary data.</text>
</comment>
<dbReference type="SUPFAM" id="SSF52540">
    <property type="entry name" value="P-loop containing nucleoside triphosphate hydrolases"/>
    <property type="match status" value="1"/>
</dbReference>
<keyword evidence="6" id="KW-1185">Reference proteome</keyword>
<comment type="similarity">
    <text evidence="1">Belongs to the AAA ATPase family.</text>
</comment>
<dbReference type="CDD" id="cd19481">
    <property type="entry name" value="RecA-like_protease"/>
    <property type="match status" value="1"/>
</dbReference>
<dbReference type="RefSeq" id="WP_188777555.1">
    <property type="nucleotide sequence ID" value="NZ_BMMB01000010.1"/>
</dbReference>
<sequence>MSKNRRNYGKMPLTKGIEMASVYSVKECGQRARHIVLSPENRIITEEFLKIVNMKDKFALHDVPVPNKIMMFGPPGTGKTLTAFHLAHELELPLVTVRLDALIHAHLGETGSNVRKIFEYARMEPCVLFMDEFDAVARTRDNNDEVKEMARVVNTLLQCLDEFPEHCIFIAATNLETELDNAIWRRFDTKMIYGNPAFELRLEYIARLCGDFPRQQGLDQWAAEWMDGCSYADIEQIILKAKRKAIIDDMPMSQLLIEMSFHEYRPYHLLVAERV</sequence>
<keyword evidence="3" id="KW-0067">ATP-binding</keyword>
<proteinExistence type="inferred from homology"/>
<protein>
    <submittedName>
        <fullName evidence="5">SpoVK/Ycf46/Vps4 family AAA+-type ATPase</fullName>
    </submittedName>
</protein>
<evidence type="ECO:0000256" key="3">
    <source>
        <dbReference type="ARBA" id="ARBA00022840"/>
    </source>
</evidence>
<evidence type="ECO:0000313" key="5">
    <source>
        <dbReference type="EMBL" id="MDR6245424.1"/>
    </source>
</evidence>
<organism evidence="5 6">
    <name type="scientific">Paenibacillus hunanensis</name>
    <dbReference type="NCBI Taxonomy" id="539262"/>
    <lineage>
        <taxon>Bacteria</taxon>
        <taxon>Bacillati</taxon>
        <taxon>Bacillota</taxon>
        <taxon>Bacilli</taxon>
        <taxon>Bacillales</taxon>
        <taxon>Paenibacillaceae</taxon>
        <taxon>Paenibacillus</taxon>
    </lineage>
</organism>
<evidence type="ECO:0000259" key="4">
    <source>
        <dbReference type="SMART" id="SM00382"/>
    </source>
</evidence>